<protein>
    <recommendedName>
        <fullName evidence="3">Lipoprotein</fullName>
    </recommendedName>
</protein>
<name>A0A074KNZ5_9BACT</name>
<dbReference type="EMBL" id="JMIH01000048">
    <property type="protein sequence ID" value="KEO71641.1"/>
    <property type="molecule type" value="Genomic_DNA"/>
</dbReference>
<dbReference type="OrthoDB" id="981650at2"/>
<dbReference type="AlphaFoldDB" id="A0A074KNZ5"/>
<organism evidence="1 2">
    <name type="scientific">Anditalea andensis</name>
    <dbReference type="NCBI Taxonomy" id="1048983"/>
    <lineage>
        <taxon>Bacteria</taxon>
        <taxon>Pseudomonadati</taxon>
        <taxon>Bacteroidota</taxon>
        <taxon>Cytophagia</taxon>
        <taxon>Cytophagales</taxon>
        <taxon>Cytophagaceae</taxon>
        <taxon>Anditalea</taxon>
    </lineage>
</organism>
<reference evidence="1 2" key="1">
    <citation type="submission" date="2014-04" db="EMBL/GenBank/DDBJ databases">
        <title>Characterization and application of a salt tolerant electro-active bacterium.</title>
        <authorList>
            <person name="Yang L."/>
            <person name="Wei S."/>
            <person name="Tay Q.X.M."/>
        </authorList>
    </citation>
    <scope>NUCLEOTIDE SEQUENCE [LARGE SCALE GENOMIC DNA]</scope>
    <source>
        <strain evidence="1 2">LY1</strain>
    </source>
</reference>
<evidence type="ECO:0008006" key="3">
    <source>
        <dbReference type="Google" id="ProtNLM"/>
    </source>
</evidence>
<proteinExistence type="predicted"/>
<accession>A0A074KNZ5</accession>
<dbReference type="eggNOG" id="ENOG5033W57">
    <property type="taxonomic scope" value="Bacteria"/>
</dbReference>
<dbReference type="RefSeq" id="WP_035079905.1">
    <property type="nucleotide sequence ID" value="NZ_JMIH01000048.1"/>
</dbReference>
<sequence length="213" mass="24189">MKANPIKSRSLIMILMVICGPMGFVSCNDEAITAVDDERLRSYELIALQWKLSSGDGQIIVEKKLPEYHFRNDSDTIVEVIIEPLKHLEGSSRFTFNDSLTYAKLNYPEIQVSIPKELSLLSEKYGYLSGGIKAPLRQEESFFPFSSYIKKSFALTKKTMLTTHYTIYLRENKATFLATFKETTTGETLDLDGTWTGLFFNHSEAASLIEDIE</sequence>
<dbReference type="PROSITE" id="PS51257">
    <property type="entry name" value="PROKAR_LIPOPROTEIN"/>
    <property type="match status" value="1"/>
</dbReference>
<evidence type="ECO:0000313" key="2">
    <source>
        <dbReference type="Proteomes" id="UP000027821"/>
    </source>
</evidence>
<evidence type="ECO:0000313" key="1">
    <source>
        <dbReference type="EMBL" id="KEO71641.1"/>
    </source>
</evidence>
<gene>
    <name evidence="1" type="ORF">EL17_23570</name>
</gene>
<comment type="caution">
    <text evidence="1">The sequence shown here is derived from an EMBL/GenBank/DDBJ whole genome shotgun (WGS) entry which is preliminary data.</text>
</comment>
<dbReference type="Proteomes" id="UP000027821">
    <property type="component" value="Unassembled WGS sequence"/>
</dbReference>
<keyword evidence="2" id="KW-1185">Reference proteome</keyword>